<sequence>MASTDSGSETEPQRFWCPTVYAVGLPKLLGVNNLERGKNMANKRIELSDNMVQAGWTLASETERGQLFQFRPTRKDPVDSSLFVRYTKNNVVAEANAREGVSGAIIGRLSTDAKDKRRKVIGVLTAAIA</sequence>
<proteinExistence type="predicted"/>
<name>A0A346FCM2_9CAUD</name>
<dbReference type="Proteomes" id="UP000259952">
    <property type="component" value="Segment"/>
</dbReference>
<dbReference type="EMBL" id="MH479913">
    <property type="protein sequence ID" value="AXN53486.1"/>
    <property type="molecule type" value="Genomic_DNA"/>
</dbReference>
<dbReference type="GeneID" id="54998501"/>
<gene>
    <name evidence="1" type="primary">68</name>
    <name evidence="1" type="ORF">SEA_FRYBERGER_68</name>
</gene>
<protein>
    <submittedName>
        <fullName evidence="1">Uncharacterized protein</fullName>
    </submittedName>
</protein>
<keyword evidence="2" id="KW-1185">Reference proteome</keyword>
<evidence type="ECO:0000313" key="1">
    <source>
        <dbReference type="EMBL" id="AXN53486.1"/>
    </source>
</evidence>
<organism evidence="1 2">
    <name type="scientific">Gordonia phage Fryberger</name>
    <dbReference type="NCBI Taxonomy" id="2250392"/>
    <lineage>
        <taxon>Viruses</taxon>
        <taxon>Duplodnaviria</taxon>
        <taxon>Heunggongvirae</taxon>
        <taxon>Uroviricota</taxon>
        <taxon>Caudoviricetes</taxon>
        <taxon>Ronaldovirus</taxon>
        <taxon>Ronaldovirus fryberger</taxon>
    </lineage>
</organism>
<accession>A0A346FCM2</accession>
<evidence type="ECO:0000313" key="2">
    <source>
        <dbReference type="Proteomes" id="UP000259952"/>
    </source>
</evidence>
<dbReference type="RefSeq" id="YP_009807620.1">
    <property type="nucleotide sequence ID" value="NC_048027.1"/>
</dbReference>
<dbReference type="KEGG" id="vg:54998501"/>
<reference evidence="1 2" key="1">
    <citation type="submission" date="2018-06" db="EMBL/GenBank/DDBJ databases">
        <authorList>
            <person name="Searcy Z.E."/>
            <person name="Delesalle V.A."/>
            <person name="Garlena R.A."/>
            <person name="Russell D.A."/>
            <person name="Pope W.H."/>
            <person name="Jacobs-Sera D."/>
            <person name="Hatfull G.F."/>
        </authorList>
    </citation>
    <scope>NUCLEOTIDE SEQUENCE [LARGE SCALE GENOMIC DNA]</scope>
</reference>